<evidence type="ECO:0000256" key="1">
    <source>
        <dbReference type="ARBA" id="ARBA00004629"/>
    </source>
</evidence>
<dbReference type="EMBL" id="JAGXEW010000025">
    <property type="protein sequence ID" value="KAK1158064.1"/>
    <property type="molecule type" value="Genomic_DNA"/>
</dbReference>
<dbReference type="Pfam" id="PF09817">
    <property type="entry name" value="Zwilch"/>
    <property type="match status" value="1"/>
</dbReference>
<sequence>MKKNGLTAATSEFQKFLIAYYQDGQKGELKQPLVYESDIQVQLVNDEGKNPLRCIWSGSKSVFIIEKAVITISNRICNFFQIPKLENEEETTEDSFSPDSKLHFKEALGPMPLAVMKARQLISWYTIAHNPNMPQSVNASSPAVVLPPVWVRCDSSDPEGTCWLGAETIRTDSKVTGINFHSVTCKGPVTGKASFINLDELKKAHKGRHHSSTVTTKGYAQYDLFGSTVVESSIIESQSSVVVDFTWSNVENILQTPPLTSAATLNIKVGSGDQRSPVYQLYKELEFLIVLAEGLKTGETDWPEPLETKTAVELVRTLIEDLKNKFDVYQKQPAKESEKIKSDAASVEGSIQTAFVTDRGDLDFAEQLWSRMRRSVASYRDVVDSLTLVIQALKFGDIQPWIHRGSSSSLSKLIQQSYHGNMDNFSFTGLAPIRMLLEVGLDKMRKDYINYFIGQELTTLNYLDYFLSSSVDVQEQVQRLKKLHHMLEIVVNCNAFLNLSHEHLFPLTQSCLQFYKKHPYSEEHVFHLQIRPSVISSFYQNEHPQTWRVEVSSGHGQKEVKTMWQLSGKAPVEHVGFDIPDIPFETTINGEGEEPAYFTTMISCSQVHFM</sequence>
<name>A0AAD8CW27_ACIOX</name>
<dbReference type="AlphaFoldDB" id="A0AAD8CW27"/>
<comment type="subunit">
    <text evidence="9">Component of the RZZ complex.</text>
</comment>
<dbReference type="PANTHER" id="PTHR15995:SF1">
    <property type="entry name" value="PROTEIN ZWILCH HOMOLOG"/>
    <property type="match status" value="1"/>
</dbReference>
<keyword evidence="11" id="KW-1185">Reference proteome</keyword>
<keyword evidence="3 9" id="KW-0158">Chromosome</keyword>
<accession>A0AAD8CW27</accession>
<evidence type="ECO:0000256" key="7">
    <source>
        <dbReference type="ARBA" id="ARBA00023306"/>
    </source>
</evidence>
<gene>
    <name evidence="10" type="ORF">AOXY_G24301</name>
</gene>
<comment type="caution">
    <text evidence="10">The sequence shown here is derived from an EMBL/GenBank/DDBJ whole genome shotgun (WGS) entry which is preliminary data.</text>
</comment>
<evidence type="ECO:0000256" key="5">
    <source>
        <dbReference type="ARBA" id="ARBA00022776"/>
    </source>
</evidence>
<keyword evidence="4 9" id="KW-0132">Cell division</keyword>
<evidence type="ECO:0000313" key="11">
    <source>
        <dbReference type="Proteomes" id="UP001230051"/>
    </source>
</evidence>
<dbReference type="GO" id="GO:0007094">
    <property type="term" value="P:mitotic spindle assembly checkpoint signaling"/>
    <property type="evidence" value="ECO:0007669"/>
    <property type="project" value="UniProtKB-UniRule"/>
</dbReference>
<evidence type="ECO:0000256" key="8">
    <source>
        <dbReference type="ARBA" id="ARBA00023328"/>
    </source>
</evidence>
<evidence type="ECO:0000256" key="6">
    <source>
        <dbReference type="ARBA" id="ARBA00022838"/>
    </source>
</evidence>
<comment type="similarity">
    <text evidence="2 9">Belongs to the ZWILCH family.</text>
</comment>
<proteinExistence type="inferred from homology"/>
<protein>
    <recommendedName>
        <fullName evidence="9">Protein zwilch</fullName>
    </recommendedName>
</protein>
<dbReference type="GO" id="GO:0051301">
    <property type="term" value="P:cell division"/>
    <property type="evidence" value="ECO:0007669"/>
    <property type="project" value="UniProtKB-UniRule"/>
</dbReference>
<dbReference type="Gene3D" id="1.20.58.730">
    <property type="match status" value="1"/>
</dbReference>
<evidence type="ECO:0000256" key="4">
    <source>
        <dbReference type="ARBA" id="ARBA00022618"/>
    </source>
</evidence>
<dbReference type="InterPro" id="IPR018630">
    <property type="entry name" value="Zwilch"/>
</dbReference>
<comment type="subcellular location">
    <subcellularLocation>
        <location evidence="1 9">Chromosome</location>
        <location evidence="1 9">Centromere</location>
        <location evidence="1 9">Kinetochore</location>
    </subcellularLocation>
</comment>
<reference evidence="10" key="1">
    <citation type="submission" date="2022-02" db="EMBL/GenBank/DDBJ databases">
        <title>Atlantic sturgeon de novo genome assembly.</title>
        <authorList>
            <person name="Stock M."/>
            <person name="Klopp C."/>
            <person name="Guiguen Y."/>
            <person name="Cabau C."/>
            <person name="Parinello H."/>
            <person name="Santidrian Yebra-Pimentel E."/>
            <person name="Kuhl H."/>
            <person name="Dirks R.P."/>
            <person name="Guessner J."/>
            <person name="Wuertz S."/>
            <person name="Du K."/>
            <person name="Schartl M."/>
        </authorList>
    </citation>
    <scope>NUCLEOTIDE SEQUENCE</scope>
    <source>
        <strain evidence="10">STURGEONOMICS-FGT-2020</strain>
        <tissue evidence="10">Whole blood</tissue>
    </source>
</reference>
<organism evidence="10 11">
    <name type="scientific">Acipenser oxyrinchus oxyrinchus</name>
    <dbReference type="NCBI Taxonomy" id="40147"/>
    <lineage>
        <taxon>Eukaryota</taxon>
        <taxon>Metazoa</taxon>
        <taxon>Chordata</taxon>
        <taxon>Craniata</taxon>
        <taxon>Vertebrata</taxon>
        <taxon>Euteleostomi</taxon>
        <taxon>Actinopterygii</taxon>
        <taxon>Chondrostei</taxon>
        <taxon>Acipenseriformes</taxon>
        <taxon>Acipenseridae</taxon>
        <taxon>Acipenser</taxon>
    </lineage>
</organism>
<evidence type="ECO:0000256" key="2">
    <source>
        <dbReference type="ARBA" id="ARBA00009062"/>
    </source>
</evidence>
<keyword evidence="8 9" id="KW-0137">Centromere</keyword>
<evidence type="ECO:0000313" key="10">
    <source>
        <dbReference type="EMBL" id="KAK1158064.1"/>
    </source>
</evidence>
<dbReference type="Proteomes" id="UP001230051">
    <property type="component" value="Unassembled WGS sequence"/>
</dbReference>
<keyword evidence="6 9" id="KW-0995">Kinetochore</keyword>
<dbReference type="Gene3D" id="2.20.25.230">
    <property type="match status" value="1"/>
</dbReference>
<evidence type="ECO:0000256" key="3">
    <source>
        <dbReference type="ARBA" id="ARBA00022454"/>
    </source>
</evidence>
<dbReference type="PANTHER" id="PTHR15995">
    <property type="entry name" value="PROTEIN ZWILCH HOMOLOG"/>
    <property type="match status" value="1"/>
</dbReference>
<dbReference type="GO" id="GO:0034501">
    <property type="term" value="P:protein localization to kinetochore"/>
    <property type="evidence" value="ECO:0007669"/>
    <property type="project" value="UniProtKB-UniRule"/>
</dbReference>
<comment type="function">
    <text evidence="9">Essential component of the mitotic checkpoint, which prevents cells from prematurely exiting mitosis. Required for the assembly of the dynein-dynactin and MAD1-MAD2 complexes onto kinetochores. Its function related to the spindle assembly machinery is proposed to depend on its association in the mitotic RZZ complex.</text>
</comment>
<dbReference type="Gene3D" id="6.20.270.10">
    <property type="match status" value="1"/>
</dbReference>
<dbReference type="GO" id="GO:1990423">
    <property type="term" value="C:RZZ complex"/>
    <property type="evidence" value="ECO:0007669"/>
    <property type="project" value="UniProtKB-UniRule"/>
</dbReference>
<dbReference type="Gene3D" id="6.10.140.520">
    <property type="match status" value="1"/>
</dbReference>
<keyword evidence="5 9" id="KW-0498">Mitosis</keyword>
<dbReference type="Gene3D" id="1.10.287.1880">
    <property type="match status" value="1"/>
</dbReference>
<keyword evidence="7 9" id="KW-0131">Cell cycle</keyword>
<evidence type="ECO:0000256" key="9">
    <source>
        <dbReference type="RuleBase" id="RU369076"/>
    </source>
</evidence>